<comment type="caution">
    <text evidence="2">The sequence shown here is derived from an EMBL/GenBank/DDBJ whole genome shotgun (WGS) entry which is preliminary data.</text>
</comment>
<dbReference type="Proteomes" id="UP000499080">
    <property type="component" value="Unassembled WGS sequence"/>
</dbReference>
<keyword evidence="4" id="KW-1185">Reference proteome</keyword>
<organism evidence="2 4">
    <name type="scientific">Araneus ventricosus</name>
    <name type="common">Orbweaver spider</name>
    <name type="synonym">Epeira ventricosa</name>
    <dbReference type="NCBI Taxonomy" id="182803"/>
    <lineage>
        <taxon>Eukaryota</taxon>
        <taxon>Metazoa</taxon>
        <taxon>Ecdysozoa</taxon>
        <taxon>Arthropoda</taxon>
        <taxon>Chelicerata</taxon>
        <taxon>Arachnida</taxon>
        <taxon>Araneae</taxon>
        <taxon>Araneomorphae</taxon>
        <taxon>Entelegynae</taxon>
        <taxon>Araneoidea</taxon>
        <taxon>Araneidae</taxon>
        <taxon>Araneus</taxon>
    </lineage>
</organism>
<reference evidence="2 4" key="1">
    <citation type="journal article" date="2019" name="Sci. Rep.">
        <title>Orb-weaving spider Araneus ventricosus genome elucidates the spidroin gene catalogue.</title>
        <authorList>
            <person name="Kono N."/>
            <person name="Nakamura H."/>
            <person name="Ohtoshi R."/>
            <person name="Moran D.A.P."/>
            <person name="Shinohara A."/>
            <person name="Yoshida Y."/>
            <person name="Fujiwara M."/>
            <person name="Mori M."/>
            <person name="Tomita M."/>
            <person name="Arakawa K."/>
        </authorList>
    </citation>
    <scope>NUCLEOTIDE SEQUENCE [LARGE SCALE GENOMIC DNA]</scope>
</reference>
<name>A0A4Y1ZLJ0_ARAVE</name>
<evidence type="ECO:0000313" key="4">
    <source>
        <dbReference type="Proteomes" id="UP000499080"/>
    </source>
</evidence>
<gene>
    <name evidence="3" type="ORF">AVEN_184721_1</name>
    <name evidence="2" type="ORF">AVEN_206080_1</name>
</gene>
<evidence type="ECO:0000313" key="2">
    <source>
        <dbReference type="EMBL" id="GBL56026.1"/>
    </source>
</evidence>
<proteinExistence type="predicted"/>
<sequence>MKAQICLCVVLSVAAVAWGQNPFGGFMKQATDGMKQFAGMFPGMGKDGGPFGEMMKQFEGMAGQAGGPEKMVQMFQQSMGKMTDQSQEMMKPFMEQMQALQSQGASPEKFMEVMEQMKKAAGQ</sequence>
<evidence type="ECO:0000256" key="1">
    <source>
        <dbReference type="SAM" id="SignalP"/>
    </source>
</evidence>
<dbReference type="AlphaFoldDB" id="A0A4Y1ZLJ0"/>
<accession>A0A4Y1ZLJ0</accession>
<evidence type="ECO:0008006" key="5">
    <source>
        <dbReference type="Google" id="ProtNLM"/>
    </source>
</evidence>
<feature type="signal peptide" evidence="1">
    <location>
        <begin position="1"/>
        <end position="19"/>
    </location>
</feature>
<dbReference type="EMBL" id="BGPR01075559">
    <property type="protein sequence ID" value="GBL56026.1"/>
    <property type="molecule type" value="Genomic_DNA"/>
</dbReference>
<keyword evidence="1" id="KW-0732">Signal</keyword>
<protein>
    <recommendedName>
        <fullName evidence="5">DUF4175 domain-containing protein</fullName>
    </recommendedName>
</protein>
<dbReference type="EMBL" id="BGPR01075567">
    <property type="protein sequence ID" value="GBL56063.1"/>
    <property type="molecule type" value="Genomic_DNA"/>
</dbReference>
<feature type="chain" id="PRO_5036129061" description="DUF4175 domain-containing protein" evidence="1">
    <location>
        <begin position="20"/>
        <end position="123"/>
    </location>
</feature>
<evidence type="ECO:0000313" key="3">
    <source>
        <dbReference type="EMBL" id="GBL56063.1"/>
    </source>
</evidence>